<sequence>MYMLSLQLEIFLLLALGWFVAWKNLLSKSARTQLTSLVLSLVLPAAIIQSFELDLTWEEFRTMSSVLFCSIGIQVLYSLTAKLLWRHQPENQQISLRYGTLVSNAGFMGMPIAGQLYGSLGLLCASIFLIPQRIVMWSAGLALYTRADRRTAIRKVLLHPCIIALEIGVAVLLLRMNGILLPEPLDAAIHAVGSCNTALSMMMIGGMMADADKQNVFSPVTLGYSCIRLLALPLVIWFLLLQVPVPRLARQVCVVLSAMPAASTTGMLAQKYDRDPAFASRLIFVSTLLSMITLPFISWLVSL</sequence>
<dbReference type="GO" id="GO:0055085">
    <property type="term" value="P:transmembrane transport"/>
    <property type="evidence" value="ECO:0007669"/>
    <property type="project" value="InterPro"/>
</dbReference>
<feature type="transmembrane region" description="Helical" evidence="8">
    <location>
        <begin position="188"/>
        <end position="209"/>
    </location>
</feature>
<proteinExistence type="inferred from homology"/>
<feature type="transmembrane region" description="Helical" evidence="8">
    <location>
        <begin position="34"/>
        <end position="51"/>
    </location>
</feature>
<evidence type="ECO:0000256" key="2">
    <source>
        <dbReference type="ARBA" id="ARBA00010145"/>
    </source>
</evidence>
<evidence type="ECO:0000256" key="8">
    <source>
        <dbReference type="SAM" id="Phobius"/>
    </source>
</evidence>
<evidence type="ECO:0000256" key="6">
    <source>
        <dbReference type="ARBA" id="ARBA00022989"/>
    </source>
</evidence>
<evidence type="ECO:0008006" key="11">
    <source>
        <dbReference type="Google" id="ProtNLM"/>
    </source>
</evidence>
<feature type="transmembrane region" description="Helical" evidence="8">
    <location>
        <begin position="221"/>
        <end position="242"/>
    </location>
</feature>
<dbReference type="InterPro" id="IPR004776">
    <property type="entry name" value="Mem_transp_PIN-like"/>
</dbReference>
<evidence type="ECO:0000256" key="5">
    <source>
        <dbReference type="ARBA" id="ARBA00022692"/>
    </source>
</evidence>
<dbReference type="PANTHER" id="PTHR36838:SF1">
    <property type="entry name" value="SLR1864 PROTEIN"/>
    <property type="match status" value="1"/>
</dbReference>
<evidence type="ECO:0000313" key="9">
    <source>
        <dbReference type="EMBL" id="OLU46768.1"/>
    </source>
</evidence>
<evidence type="ECO:0000313" key="10">
    <source>
        <dbReference type="Proteomes" id="UP000186758"/>
    </source>
</evidence>
<evidence type="ECO:0000256" key="1">
    <source>
        <dbReference type="ARBA" id="ARBA00004651"/>
    </source>
</evidence>
<keyword evidence="3" id="KW-0813">Transport</keyword>
<feature type="transmembrane region" description="Helical" evidence="8">
    <location>
        <begin position="156"/>
        <end position="176"/>
    </location>
</feature>
<dbReference type="EMBL" id="MPJZ01000020">
    <property type="protein sequence ID" value="OLU46768.1"/>
    <property type="molecule type" value="Genomic_DNA"/>
</dbReference>
<dbReference type="Proteomes" id="UP000186758">
    <property type="component" value="Unassembled WGS sequence"/>
</dbReference>
<comment type="subcellular location">
    <subcellularLocation>
        <location evidence="1">Cell membrane</location>
        <topology evidence="1">Multi-pass membrane protein</topology>
    </subcellularLocation>
</comment>
<comment type="similarity">
    <text evidence="2">Belongs to the auxin efflux carrier (TC 2.A.69) family.</text>
</comment>
<feature type="transmembrane region" description="Helical" evidence="8">
    <location>
        <begin position="63"/>
        <end position="84"/>
    </location>
</feature>
<keyword evidence="7 8" id="KW-0472">Membrane</keyword>
<dbReference type="InterPro" id="IPR038770">
    <property type="entry name" value="Na+/solute_symporter_sf"/>
</dbReference>
<name>A0A1Q9YMW5_9FIRM</name>
<feature type="transmembrane region" description="Helical" evidence="8">
    <location>
        <begin position="120"/>
        <end position="144"/>
    </location>
</feature>
<keyword evidence="6 8" id="KW-1133">Transmembrane helix</keyword>
<gene>
    <name evidence="9" type="ORF">BO223_01650</name>
</gene>
<organism evidence="9 10">
    <name type="scientific">Faecalibaculum rodentium</name>
    <dbReference type="NCBI Taxonomy" id="1702221"/>
    <lineage>
        <taxon>Bacteria</taxon>
        <taxon>Bacillati</taxon>
        <taxon>Bacillota</taxon>
        <taxon>Erysipelotrichia</taxon>
        <taxon>Erysipelotrichales</taxon>
        <taxon>Erysipelotrichaceae</taxon>
        <taxon>Faecalibaculum</taxon>
    </lineage>
</organism>
<protein>
    <recommendedName>
        <fullName evidence="11">Transporter</fullName>
    </recommendedName>
</protein>
<comment type="caution">
    <text evidence="9">The sequence shown here is derived from an EMBL/GenBank/DDBJ whole genome shotgun (WGS) entry which is preliminary data.</text>
</comment>
<reference evidence="9 10" key="1">
    <citation type="submission" date="2016-11" db="EMBL/GenBank/DDBJ databases">
        <title>Description of two novel members of the family Erysipelotrichaceae: Ileibacterium lipovorans gen. nov., sp. nov. and Dubosiella newyorkensis, gen. nov., sp. nov.</title>
        <authorList>
            <person name="Cox L.M."/>
            <person name="Sohn J."/>
            <person name="Tyrrell K.L."/>
            <person name="Citron D.M."/>
            <person name="Lawson P.A."/>
            <person name="Patel N.B."/>
            <person name="Iizumi T."/>
            <person name="Perez-Perez G.I."/>
            <person name="Goldstein E.J."/>
            <person name="Blaser M.J."/>
        </authorList>
    </citation>
    <scope>NUCLEOTIDE SEQUENCE [LARGE SCALE GENOMIC DNA]</scope>
    <source>
        <strain evidence="9 10">NYU-BL-K8</strain>
    </source>
</reference>
<dbReference type="GO" id="GO:0005886">
    <property type="term" value="C:plasma membrane"/>
    <property type="evidence" value="ECO:0007669"/>
    <property type="project" value="UniProtKB-SubCell"/>
</dbReference>
<dbReference type="Pfam" id="PF03547">
    <property type="entry name" value="Mem_trans"/>
    <property type="match status" value="1"/>
</dbReference>
<keyword evidence="4" id="KW-1003">Cell membrane</keyword>
<keyword evidence="5 8" id="KW-0812">Transmembrane</keyword>
<feature type="transmembrane region" description="Helical" evidence="8">
    <location>
        <begin position="281"/>
        <end position="301"/>
    </location>
</feature>
<dbReference type="PANTHER" id="PTHR36838">
    <property type="entry name" value="AUXIN EFFLUX CARRIER FAMILY PROTEIN"/>
    <property type="match status" value="1"/>
</dbReference>
<evidence type="ECO:0000256" key="3">
    <source>
        <dbReference type="ARBA" id="ARBA00022448"/>
    </source>
</evidence>
<evidence type="ECO:0000256" key="7">
    <source>
        <dbReference type="ARBA" id="ARBA00023136"/>
    </source>
</evidence>
<dbReference type="Gene3D" id="1.20.1530.20">
    <property type="match status" value="1"/>
</dbReference>
<evidence type="ECO:0000256" key="4">
    <source>
        <dbReference type="ARBA" id="ARBA00022475"/>
    </source>
</evidence>
<feature type="transmembrane region" description="Helical" evidence="8">
    <location>
        <begin position="6"/>
        <end position="22"/>
    </location>
</feature>
<accession>A0A1Q9YMW5</accession>
<dbReference type="AlphaFoldDB" id="A0A1Q9YMW5"/>